<accession>A0ABT0IRR8</accession>
<keyword evidence="3" id="KW-1185">Reference proteome</keyword>
<proteinExistence type="predicted"/>
<dbReference type="RefSeq" id="WP_248683161.1">
    <property type="nucleotide sequence ID" value="NZ_JALPRY010000012.1"/>
</dbReference>
<evidence type="ECO:0000313" key="3">
    <source>
        <dbReference type="Proteomes" id="UP001202827"/>
    </source>
</evidence>
<gene>
    <name evidence="2" type="ORF">M0654_11195</name>
</gene>
<dbReference type="EMBL" id="JALPRY010000012">
    <property type="protein sequence ID" value="MCK8780551.1"/>
    <property type="molecule type" value="Genomic_DNA"/>
</dbReference>
<name>A0ABT0IRR8_9HYPH</name>
<feature type="region of interest" description="Disordered" evidence="1">
    <location>
        <begin position="193"/>
        <end position="223"/>
    </location>
</feature>
<dbReference type="SUPFAM" id="SSF52309">
    <property type="entry name" value="N-(deoxy)ribosyltransferase-like"/>
    <property type="match status" value="1"/>
</dbReference>
<sequence length="315" mass="34740">MKIYVASHERLAATHAAHVLSIAGHNITSRWHGKEFLKTEEHTVEERIEIASEDFEDVTEADALVIIAGPDRYPGGKFVEAGIALGQGKPVVVIGRRENMLMWLPEIIAVDTPEMAATALSNLERRSPAPQPKMNGEPGQGPARSGLLESSEDLQSKESNADDVCYGELTQSDDKRDCHGSLLVRDGGYDQIDGNLSVRSKHGPGHDRTGLRVSEGCQPDDASKVKEATDEPSEDQYMDSCNAFNAPPQNHVPALDWSYFDGPKRNVEWKLDDQDLIYTALNYRDDDYGDADEDVGQQLVERLLAAWKRASEAGR</sequence>
<reference evidence="2 3" key="1">
    <citation type="submission" date="2022-04" db="EMBL/GenBank/DDBJ databases">
        <title>Rhizobium coralii sp. nov., isolated from coral Turbinaria peltata.</title>
        <authorList>
            <person name="Sun H."/>
        </authorList>
    </citation>
    <scope>NUCLEOTIDE SEQUENCE [LARGE SCALE GENOMIC DNA]</scope>
    <source>
        <strain evidence="2 3">NTR19</strain>
    </source>
</reference>
<dbReference type="Proteomes" id="UP001202827">
    <property type="component" value="Unassembled WGS sequence"/>
</dbReference>
<protein>
    <recommendedName>
        <fullName evidence="4">Nucleoside 2-deoxyribosyltransferase</fullName>
    </recommendedName>
</protein>
<evidence type="ECO:0000256" key="1">
    <source>
        <dbReference type="SAM" id="MobiDB-lite"/>
    </source>
</evidence>
<feature type="region of interest" description="Disordered" evidence="1">
    <location>
        <begin position="124"/>
        <end position="162"/>
    </location>
</feature>
<evidence type="ECO:0008006" key="4">
    <source>
        <dbReference type="Google" id="ProtNLM"/>
    </source>
</evidence>
<comment type="caution">
    <text evidence="2">The sequence shown here is derived from an EMBL/GenBank/DDBJ whole genome shotgun (WGS) entry which is preliminary data.</text>
</comment>
<evidence type="ECO:0000313" key="2">
    <source>
        <dbReference type="EMBL" id="MCK8780551.1"/>
    </source>
</evidence>
<organism evidence="2 3">
    <name type="scientific">Neorhizobium turbinariae</name>
    <dbReference type="NCBI Taxonomy" id="2937795"/>
    <lineage>
        <taxon>Bacteria</taxon>
        <taxon>Pseudomonadati</taxon>
        <taxon>Pseudomonadota</taxon>
        <taxon>Alphaproteobacteria</taxon>
        <taxon>Hyphomicrobiales</taxon>
        <taxon>Rhizobiaceae</taxon>
        <taxon>Rhizobium/Agrobacterium group</taxon>
        <taxon>Neorhizobium</taxon>
    </lineage>
</organism>
<dbReference type="Gene3D" id="3.40.50.450">
    <property type="match status" value="1"/>
</dbReference>